<dbReference type="AlphaFoldDB" id="A0A9W6YU10"/>
<gene>
    <name evidence="2" type="ORF">Amon01_000487600</name>
</gene>
<dbReference type="EMBL" id="BSXU01002475">
    <property type="protein sequence ID" value="GMG37868.1"/>
    <property type="molecule type" value="Genomic_DNA"/>
</dbReference>
<evidence type="ECO:0000313" key="3">
    <source>
        <dbReference type="Proteomes" id="UP001165063"/>
    </source>
</evidence>
<comment type="caution">
    <text evidence="2">The sequence shown here is derived from an EMBL/GenBank/DDBJ whole genome shotgun (WGS) entry which is preliminary data.</text>
</comment>
<organism evidence="2 3">
    <name type="scientific">Ambrosiozyma monospora</name>
    <name type="common">Yeast</name>
    <name type="synonym">Endomycopsis monosporus</name>
    <dbReference type="NCBI Taxonomy" id="43982"/>
    <lineage>
        <taxon>Eukaryota</taxon>
        <taxon>Fungi</taxon>
        <taxon>Dikarya</taxon>
        <taxon>Ascomycota</taxon>
        <taxon>Saccharomycotina</taxon>
        <taxon>Pichiomycetes</taxon>
        <taxon>Pichiales</taxon>
        <taxon>Pichiaceae</taxon>
        <taxon>Ambrosiozyma</taxon>
    </lineage>
</organism>
<sequence length="427" mass="47030">MLSNIIDQEPVESHASKGTANSVSFSPRNGINTLSTIEEAFFQSIKSTHVDCGCSSDADTNEIISQLASDYDLSVSTYPYLVCSNSVSSNSPTTFNFSSGSHDGYKDLASLDYNITIDVDDGFDYFREECNLQEHACSVSTAAEPVLGCTFEEAPQNIFHPVSPTASLYDQLNHRPSAFTECNSSMVALFSLSDYTPESDYDYSIEQSLPIERETARDLGSSASATPTIACNNLPKSRRQVWNKLTRWWHRQNSKGEIVNEDSSSNAEVKDKEISAFAILKADVKNDDHQSISCSSCDIFEQIDCTSSSASSVTSSAKYSSDNGTLEDDDYSLSVSSSLVAKYSDDDYSPSISSSLVAERDDDETLYFSNKVDMIGSDWLTMQTSKTGGHKKTKTMLLGSWSDLLYDEANRAYISDWPEIDENILKN</sequence>
<reference evidence="2" key="1">
    <citation type="submission" date="2023-04" db="EMBL/GenBank/DDBJ databases">
        <title>Ambrosiozyma monospora NBRC 1965.</title>
        <authorList>
            <person name="Ichikawa N."/>
            <person name="Sato H."/>
            <person name="Tonouchi N."/>
        </authorList>
    </citation>
    <scope>NUCLEOTIDE SEQUENCE</scope>
    <source>
        <strain evidence="2">NBRC 1965</strain>
    </source>
</reference>
<name>A0A9W6YU10_AMBMO</name>
<evidence type="ECO:0000313" key="2">
    <source>
        <dbReference type="EMBL" id="GMG37868.1"/>
    </source>
</evidence>
<proteinExistence type="predicted"/>
<dbReference type="Proteomes" id="UP001165063">
    <property type="component" value="Unassembled WGS sequence"/>
</dbReference>
<evidence type="ECO:0000256" key="1">
    <source>
        <dbReference type="SAM" id="MobiDB-lite"/>
    </source>
</evidence>
<protein>
    <submittedName>
        <fullName evidence="2">Unnamed protein product</fullName>
    </submittedName>
</protein>
<keyword evidence="3" id="KW-1185">Reference proteome</keyword>
<feature type="region of interest" description="Disordered" evidence="1">
    <location>
        <begin position="1"/>
        <end position="22"/>
    </location>
</feature>
<accession>A0A9W6YU10</accession>